<keyword evidence="2" id="KW-1185">Reference proteome</keyword>
<dbReference type="eggNOG" id="COG1293">
    <property type="taxonomic scope" value="Bacteria"/>
</dbReference>
<dbReference type="PATRIC" id="fig|1357400.3.peg.41"/>
<dbReference type="RefSeq" id="WP_023926695.1">
    <property type="nucleotide sequence ID" value="NZ_KI669454.1"/>
</dbReference>
<accession>V8CBA5</accession>
<comment type="caution">
    <text evidence="1">The sequence shown here is derived from an EMBL/GenBank/DDBJ whole genome shotgun (WGS) entry which is preliminary data.</text>
</comment>
<dbReference type="Gene3D" id="2.30.310.10">
    <property type="entry name" value="ibrinogen binding protein from staphylococcus aureus domain"/>
    <property type="match status" value="1"/>
</dbReference>
<sequence length="507" mass="56819">MNLAQLKALSAYMSSFSRLYHAKRIQDSTIKLECVGDLGVSQNLATKNLTQAPQAQYSHQLSLAKSTQESQEPLNPLESLPKSKNPFYKEVFYIDLSRGESSAYIAPSPLIAAKKYSAPFDIVLSRLNGAEILSCEVVGEDRILRLHLDIRSAYKREEAYLQLEFCGKHTNAIILDSRFVVLEALRHISPLKSTRPIKIHSPLPPMPHNPNPPKPNCQDFGDDFSAQATQVAQTIKEMLLSNYAKKSQKSLQLAKSALLAKLTKQKHTLQAKLDSLQSPDELEESAKNLNADATLALAHIARIKPYTKEVILPSLALDTADERTISLPKAPTPQEAINQMFRESKKLAKRAKNIHLESSNLESKIAFVSQEIDFVKSTQNLDTLKILKPKKTKTKDAQVGRTLFIEGFKLSIGRNKSENKTLLENARADDMWLHIRDVPSSHLFIHCGKQALPETILQKAGEILVGMCAKGERDFFIDYTRRRFVKVGEGANVVYAKQKSFFVRKSN</sequence>
<organism evidence="1 2">
    <name type="scientific">Helicobacter macacae MIT 99-5501</name>
    <dbReference type="NCBI Taxonomy" id="1357400"/>
    <lineage>
        <taxon>Bacteria</taxon>
        <taxon>Pseudomonadati</taxon>
        <taxon>Campylobacterota</taxon>
        <taxon>Epsilonproteobacteria</taxon>
        <taxon>Campylobacterales</taxon>
        <taxon>Helicobacteraceae</taxon>
        <taxon>Helicobacter</taxon>
    </lineage>
</organism>
<dbReference type="OrthoDB" id="9766163at2"/>
<name>V8CBA5_9HELI</name>
<dbReference type="AlphaFoldDB" id="V8CBA5"/>
<gene>
    <name evidence="1" type="ORF">HMPREF2086_00025</name>
</gene>
<protein>
    <recommendedName>
        <fullName evidence="3">NFACT RNA-binding domain-containing protein</fullName>
    </recommendedName>
</protein>
<proteinExistence type="predicted"/>
<dbReference type="EMBL" id="AZJI01000001">
    <property type="protein sequence ID" value="ETD24693.1"/>
    <property type="molecule type" value="Genomic_DNA"/>
</dbReference>
<evidence type="ECO:0000313" key="1">
    <source>
        <dbReference type="EMBL" id="ETD24693.1"/>
    </source>
</evidence>
<dbReference type="HOGENOM" id="CLU_610885_0_0_7"/>
<evidence type="ECO:0008006" key="3">
    <source>
        <dbReference type="Google" id="ProtNLM"/>
    </source>
</evidence>
<dbReference type="STRING" id="1357400.HMPREF2086_00025"/>
<dbReference type="Proteomes" id="UP000018731">
    <property type="component" value="Unassembled WGS sequence"/>
</dbReference>
<dbReference type="Pfam" id="PF05833">
    <property type="entry name" value="NFACT_N"/>
    <property type="match status" value="1"/>
</dbReference>
<evidence type="ECO:0000313" key="2">
    <source>
        <dbReference type="Proteomes" id="UP000018731"/>
    </source>
</evidence>
<reference evidence="1 2" key="1">
    <citation type="journal article" date="2014" name="Genome Announc.">
        <title>Draft genome sequences of six enterohepatic helicobacter species isolated from humans and one from rhesus macaques.</title>
        <authorList>
            <person name="Shen Z."/>
            <person name="Sheh A."/>
            <person name="Young S.K."/>
            <person name="Abouelliel A."/>
            <person name="Ward D.V."/>
            <person name="Earl A.M."/>
            <person name="Fox J.G."/>
        </authorList>
    </citation>
    <scope>NUCLEOTIDE SEQUENCE [LARGE SCALE GENOMIC DNA]</scope>
    <source>
        <strain evidence="1 2">MIT 99-5501</strain>
    </source>
</reference>